<reference evidence="4 5" key="1">
    <citation type="submission" date="2018-10" db="EMBL/GenBank/DDBJ databases">
        <title>Natronolimnobius sp. XQ-INN 246 isolated from Inner Mongolia Autonomous Region of China.</title>
        <authorList>
            <person name="Xue Q."/>
        </authorList>
    </citation>
    <scope>NUCLEOTIDE SEQUENCE [LARGE SCALE GENOMIC DNA]</scope>
    <source>
        <strain evidence="4 5">XQ-INN 246</strain>
    </source>
</reference>
<gene>
    <name evidence="4" type="ORF">D8Y22_07165</name>
</gene>
<protein>
    <submittedName>
        <fullName evidence="4">Uncharacterized protein</fullName>
    </submittedName>
</protein>
<evidence type="ECO:0000313" key="5">
    <source>
        <dbReference type="Proteomes" id="UP000318864"/>
    </source>
</evidence>
<dbReference type="Pfam" id="PF26237">
    <property type="entry name" value="DUF8054_C"/>
    <property type="match status" value="1"/>
</dbReference>
<dbReference type="OrthoDB" id="292134at2157"/>
<dbReference type="InterPro" id="IPR058775">
    <property type="entry name" value="DUF8054_M"/>
</dbReference>
<dbReference type="Pfam" id="PF26236">
    <property type="entry name" value="DUF8054_N"/>
    <property type="match status" value="1"/>
</dbReference>
<name>A0A4S3TN32_9EURY</name>
<dbReference type="Pfam" id="PF26238">
    <property type="entry name" value="DUF8054_M"/>
    <property type="match status" value="1"/>
</dbReference>
<feature type="domain" description="DUF8054" evidence="2">
    <location>
        <begin position="229"/>
        <end position="269"/>
    </location>
</feature>
<accession>A0A4S3TN32</accession>
<evidence type="ECO:0000259" key="2">
    <source>
        <dbReference type="Pfam" id="PF26237"/>
    </source>
</evidence>
<proteinExistence type="predicted"/>
<sequence>MDSLSRAIRGIEQVKNPAYTGENRCPPCTVVNVLLAGVLAAVAGIVATSSPAPGGLVATTVFGGELAVIYVRGYLVPGTPQLTKRYLPDRVLAIFDKDDAMSGTVDPEAELRRIGVIEADPAAGDVVLTPSFDRAWLEAIAEHTGTETGLRMGLADVLDLGPGRLEVIDRQTAVVAACDDAVIARWESSAACRADVGAAVVLSRVDPDWYRRPVAQRLDLLAALRFFLERCPTCAGTVGLAHETIESCCRTRDVAVVVCTDCGAEIAEVPFDVDAATSVDASMARNE</sequence>
<feature type="domain" description="DUF8054" evidence="1">
    <location>
        <begin position="12"/>
        <end position="98"/>
    </location>
</feature>
<dbReference type="RefSeq" id="WP_141464016.1">
    <property type="nucleotide sequence ID" value="NZ_RBZW01000019.1"/>
</dbReference>
<dbReference type="InterPro" id="IPR058675">
    <property type="entry name" value="DUF8054_C"/>
</dbReference>
<organism evidence="4 5">
    <name type="scientific">Salinadaptatus halalkaliphilus</name>
    <dbReference type="NCBI Taxonomy" id="2419781"/>
    <lineage>
        <taxon>Archaea</taxon>
        <taxon>Methanobacteriati</taxon>
        <taxon>Methanobacteriota</taxon>
        <taxon>Stenosarchaea group</taxon>
        <taxon>Halobacteria</taxon>
        <taxon>Halobacteriales</taxon>
        <taxon>Natrialbaceae</taxon>
        <taxon>Salinadaptatus</taxon>
    </lineage>
</organism>
<feature type="domain" description="DUF8054" evidence="3">
    <location>
        <begin position="106"/>
        <end position="225"/>
    </location>
</feature>
<dbReference type="Proteomes" id="UP000318864">
    <property type="component" value="Unassembled WGS sequence"/>
</dbReference>
<dbReference type="InterPro" id="IPR058674">
    <property type="entry name" value="DUF8054_N"/>
</dbReference>
<comment type="caution">
    <text evidence="4">The sequence shown here is derived from an EMBL/GenBank/DDBJ whole genome shotgun (WGS) entry which is preliminary data.</text>
</comment>
<evidence type="ECO:0000259" key="1">
    <source>
        <dbReference type="Pfam" id="PF26236"/>
    </source>
</evidence>
<dbReference type="EMBL" id="RBZW01000019">
    <property type="protein sequence ID" value="THE65586.1"/>
    <property type="molecule type" value="Genomic_DNA"/>
</dbReference>
<dbReference type="AlphaFoldDB" id="A0A4S3TN32"/>
<evidence type="ECO:0000313" key="4">
    <source>
        <dbReference type="EMBL" id="THE65586.1"/>
    </source>
</evidence>
<evidence type="ECO:0000259" key="3">
    <source>
        <dbReference type="Pfam" id="PF26238"/>
    </source>
</evidence>
<keyword evidence="5" id="KW-1185">Reference proteome</keyword>